<dbReference type="CDD" id="cd06257">
    <property type="entry name" value="DnaJ"/>
    <property type="match status" value="1"/>
</dbReference>
<dbReference type="PROSITE" id="PS00636">
    <property type="entry name" value="DNAJ_1"/>
    <property type="match status" value="1"/>
</dbReference>
<gene>
    <name evidence="3" type="ORF">SVIM_LOCUS296401</name>
</gene>
<evidence type="ECO:0000259" key="2">
    <source>
        <dbReference type="PROSITE" id="PS50076"/>
    </source>
</evidence>
<reference evidence="3" key="1">
    <citation type="submission" date="2019-03" db="EMBL/GenBank/DDBJ databases">
        <authorList>
            <person name="Mank J."/>
            <person name="Almeida P."/>
        </authorList>
    </citation>
    <scope>NUCLEOTIDE SEQUENCE</scope>
    <source>
        <strain evidence="3">78183</strain>
    </source>
</reference>
<dbReference type="PRINTS" id="PR00625">
    <property type="entry name" value="JDOMAIN"/>
</dbReference>
<evidence type="ECO:0000313" key="3">
    <source>
        <dbReference type="EMBL" id="VFU46606.1"/>
    </source>
</evidence>
<feature type="region of interest" description="Disordered" evidence="1">
    <location>
        <begin position="229"/>
        <end position="268"/>
    </location>
</feature>
<proteinExistence type="predicted"/>
<dbReference type="SUPFAM" id="SSF46565">
    <property type="entry name" value="Chaperone J-domain"/>
    <property type="match status" value="1"/>
</dbReference>
<feature type="compositionally biased region" description="Basic and acidic residues" evidence="1">
    <location>
        <begin position="97"/>
        <end position="196"/>
    </location>
</feature>
<feature type="domain" description="J" evidence="2">
    <location>
        <begin position="1"/>
        <end position="67"/>
    </location>
</feature>
<feature type="region of interest" description="Disordered" evidence="1">
    <location>
        <begin position="97"/>
        <end position="207"/>
    </location>
</feature>
<sequence>MVLGIRRDASSSDIRSAYRKLAMKWHPAKWARNPAVAGEAKRRFQQIQEAYSVLSDQSKKSMYDAGLYDPLEEEDEEFCNFMQEMISMMNNVKDEGEFKRENGKIEQEKPETSSPDRSRGYDRRSRDRERDLKREKEREIERYERETERERVRKEREQRRKIEEAEREYEEHLKDWDMRRRGIKKENANEGRKEILHDEEDEEDDLRKTWRRSALEDRRRKRLREKEDDLADRLKEEEEITESKRRDEEEKLQEKQRDESKLSCLDMS</sequence>
<dbReference type="AlphaFoldDB" id="A0A6N2M1R8"/>
<dbReference type="PANTHER" id="PTHR44743:SF11">
    <property type="entry name" value="PUTATIVE, EXPRESSED-RELATED"/>
    <property type="match status" value="1"/>
</dbReference>
<organism evidence="3">
    <name type="scientific">Salix viminalis</name>
    <name type="common">Common osier</name>
    <name type="synonym">Basket willow</name>
    <dbReference type="NCBI Taxonomy" id="40686"/>
    <lineage>
        <taxon>Eukaryota</taxon>
        <taxon>Viridiplantae</taxon>
        <taxon>Streptophyta</taxon>
        <taxon>Embryophyta</taxon>
        <taxon>Tracheophyta</taxon>
        <taxon>Spermatophyta</taxon>
        <taxon>Magnoliopsida</taxon>
        <taxon>eudicotyledons</taxon>
        <taxon>Gunneridae</taxon>
        <taxon>Pentapetalae</taxon>
        <taxon>rosids</taxon>
        <taxon>fabids</taxon>
        <taxon>Malpighiales</taxon>
        <taxon>Salicaceae</taxon>
        <taxon>Saliceae</taxon>
        <taxon>Salix</taxon>
    </lineage>
</organism>
<name>A0A6N2M1R8_SALVM</name>
<dbReference type="InterPro" id="IPR036869">
    <property type="entry name" value="J_dom_sf"/>
</dbReference>
<dbReference type="SMART" id="SM00271">
    <property type="entry name" value="DnaJ"/>
    <property type="match status" value="1"/>
</dbReference>
<feature type="compositionally biased region" description="Basic and acidic residues" evidence="1">
    <location>
        <begin position="229"/>
        <end position="261"/>
    </location>
</feature>
<dbReference type="EMBL" id="CAADRP010001649">
    <property type="protein sequence ID" value="VFU46606.1"/>
    <property type="molecule type" value="Genomic_DNA"/>
</dbReference>
<dbReference type="InterPro" id="IPR001623">
    <property type="entry name" value="DnaJ_domain"/>
</dbReference>
<evidence type="ECO:0000256" key="1">
    <source>
        <dbReference type="SAM" id="MobiDB-lite"/>
    </source>
</evidence>
<dbReference type="InterPro" id="IPR018253">
    <property type="entry name" value="DnaJ_domain_CS"/>
</dbReference>
<dbReference type="PANTHER" id="PTHR44743">
    <property type="entry name" value="PUTATIVE, EXPRESSED-RELATED"/>
    <property type="match status" value="1"/>
</dbReference>
<accession>A0A6N2M1R8</accession>
<dbReference type="Gene3D" id="1.10.287.110">
    <property type="entry name" value="DnaJ domain"/>
    <property type="match status" value="1"/>
</dbReference>
<protein>
    <recommendedName>
        <fullName evidence="2">J domain-containing protein</fullName>
    </recommendedName>
</protein>
<dbReference type="Pfam" id="PF00226">
    <property type="entry name" value="DnaJ"/>
    <property type="match status" value="1"/>
</dbReference>
<dbReference type="PROSITE" id="PS50076">
    <property type="entry name" value="DNAJ_2"/>
    <property type="match status" value="1"/>
</dbReference>